<dbReference type="Gene3D" id="3.60.10.10">
    <property type="entry name" value="Endonuclease/exonuclease/phosphatase"/>
    <property type="match status" value="1"/>
</dbReference>
<protein>
    <recommendedName>
        <fullName evidence="1">Endonuclease/exonuclease/phosphatase domain-containing protein</fullName>
    </recommendedName>
</protein>
<evidence type="ECO:0000313" key="3">
    <source>
        <dbReference type="Proteomes" id="UP001591681"/>
    </source>
</evidence>
<keyword evidence="3" id="KW-1185">Reference proteome</keyword>
<dbReference type="InterPro" id="IPR005135">
    <property type="entry name" value="Endo/exonuclease/phosphatase"/>
</dbReference>
<sequence>MLGSFLYYALYPLSRVITSGSESLVKAALLINRKVAWDTGGTPPLGLANPNSLLLNLWAGENYLTQRNAEKTEVGESKCPEVMELEKKTDEIGPQAGDKAQEVVPSKPHIVSSQVALGTTRQENTGEKQNSGVQAYPALELETHAHFYSGDVQERSYMDYPVLDQGGVFETQPKVHGWHFPAGHGLADMVHQPYWQFPSMSYYPAQQASTEFKVMWRVWEDLHDTEAETSVPQTADQSADSVFEFTVMTYNILAQDLLEANPELYMHCSEKVLVWSTRLKGILQEIQTWQPDILCLQEAQENNFKRQLQPILTDMGYTCVYKQRTGSKSDGCAVCYQNRHFVQLSVNLLELRQERCELLDRDNVAIVLLLQPVTAEYQDEKFTPICVATTHLLFNPRRGDIKLAQLVLVLTEIESVVRRCKTMGRECEVILCGDLNSVPNMPLYQFITTGQLCYHGLPAWMISGQEDLSHQTHPRRLYAPLLPISLGISDNCQYVTASKSEPSPSDKLKYSHDFLLHLRYCKVACMRPTDLELIPGVTDNTPDPHEKQPYTQRLRNTTICHSLNFKSAYSHFIPGKDRPEVTTLHSNAGVTVDYIFYSARTEHTRGQTDKRLDGGLKLVGRLGLLSEADLWSLRGLPNEIFPSDHLSLLAKFQLPASSPR</sequence>
<feature type="domain" description="Endonuclease/exonuclease/phosphatase" evidence="1">
    <location>
        <begin position="248"/>
        <end position="645"/>
    </location>
</feature>
<gene>
    <name evidence="2" type="ORF">ACEWY4_005912</name>
</gene>
<comment type="caution">
    <text evidence="2">The sequence shown here is derived from an EMBL/GenBank/DDBJ whole genome shotgun (WGS) entry which is preliminary data.</text>
</comment>
<dbReference type="InterPro" id="IPR036691">
    <property type="entry name" value="Endo/exonu/phosph_ase_sf"/>
</dbReference>
<dbReference type="PANTHER" id="PTHR12121:SF28">
    <property type="entry name" value="PROTEIN ANGEL HOMOLOG 1"/>
    <property type="match status" value="1"/>
</dbReference>
<dbReference type="Pfam" id="PF03372">
    <property type="entry name" value="Exo_endo_phos"/>
    <property type="match status" value="1"/>
</dbReference>
<evidence type="ECO:0000259" key="1">
    <source>
        <dbReference type="Pfam" id="PF03372"/>
    </source>
</evidence>
<reference evidence="2 3" key="1">
    <citation type="submission" date="2024-09" db="EMBL/GenBank/DDBJ databases">
        <title>A chromosome-level genome assembly of Gray's grenadier anchovy, Coilia grayii.</title>
        <authorList>
            <person name="Fu Z."/>
        </authorList>
    </citation>
    <scope>NUCLEOTIDE SEQUENCE [LARGE SCALE GENOMIC DNA]</scope>
    <source>
        <strain evidence="2">G4</strain>
        <tissue evidence="2">Muscle</tissue>
    </source>
</reference>
<name>A0ABD1KJY7_9TELE</name>
<dbReference type="PANTHER" id="PTHR12121">
    <property type="entry name" value="CARBON CATABOLITE REPRESSOR PROTEIN 4"/>
    <property type="match status" value="1"/>
</dbReference>
<dbReference type="InterPro" id="IPR050410">
    <property type="entry name" value="CCR4/nocturin_mRNA_transcr"/>
</dbReference>
<organism evidence="2 3">
    <name type="scientific">Coilia grayii</name>
    <name type="common">Gray's grenadier anchovy</name>
    <dbReference type="NCBI Taxonomy" id="363190"/>
    <lineage>
        <taxon>Eukaryota</taxon>
        <taxon>Metazoa</taxon>
        <taxon>Chordata</taxon>
        <taxon>Craniata</taxon>
        <taxon>Vertebrata</taxon>
        <taxon>Euteleostomi</taxon>
        <taxon>Actinopterygii</taxon>
        <taxon>Neopterygii</taxon>
        <taxon>Teleostei</taxon>
        <taxon>Clupei</taxon>
        <taxon>Clupeiformes</taxon>
        <taxon>Clupeoidei</taxon>
        <taxon>Engraulidae</taxon>
        <taxon>Coilinae</taxon>
        <taxon>Coilia</taxon>
    </lineage>
</organism>
<dbReference type="AlphaFoldDB" id="A0ABD1KJY7"/>
<proteinExistence type="predicted"/>
<dbReference type="Proteomes" id="UP001591681">
    <property type="component" value="Unassembled WGS sequence"/>
</dbReference>
<dbReference type="SUPFAM" id="SSF56219">
    <property type="entry name" value="DNase I-like"/>
    <property type="match status" value="1"/>
</dbReference>
<evidence type="ECO:0000313" key="2">
    <source>
        <dbReference type="EMBL" id="KAL2099432.1"/>
    </source>
</evidence>
<accession>A0ABD1KJY7</accession>
<dbReference type="EMBL" id="JBHFQA010000005">
    <property type="protein sequence ID" value="KAL2099432.1"/>
    <property type="molecule type" value="Genomic_DNA"/>
</dbReference>